<dbReference type="Pfam" id="PF02965">
    <property type="entry name" value="Met_synt_B12"/>
    <property type="match status" value="1"/>
</dbReference>
<dbReference type="InterPro" id="IPR017342">
    <property type="entry name" value="S-AdoMet-dep_Met_synth_prd"/>
</dbReference>
<sequence length="214" mass="24133">MEISRGEIRRYLGYGKNEGDEAVNNLIEECIGELVAAASPKSISRVYPLKLLSDDWINFTVFKTRSRNLSRNLQDCEQVILFAATLGAGVDVLLHKYTKLQMSKAVTMQAAATAMIEEYCDEENRKLKEEYEDRELYLRPRFSPGYGDFPLECQKDITTVLETPKRIGIMLTDSLLMTPSKSVTAVMGISGKPYRCEIKGCESCGKADCAYRRD</sequence>
<organism evidence="2 3">
    <name type="scientific">Lacrimispora celerecrescens</name>
    <dbReference type="NCBI Taxonomy" id="29354"/>
    <lineage>
        <taxon>Bacteria</taxon>
        <taxon>Bacillati</taxon>
        <taxon>Bacillota</taxon>
        <taxon>Clostridia</taxon>
        <taxon>Lachnospirales</taxon>
        <taxon>Lachnospiraceae</taxon>
        <taxon>Lacrimispora</taxon>
    </lineage>
</organism>
<dbReference type="Proteomes" id="UP000028525">
    <property type="component" value="Unassembled WGS sequence"/>
</dbReference>
<comment type="caution">
    <text evidence="2">The sequence shown here is derived from an EMBL/GenBank/DDBJ whole genome shotgun (WGS) entry which is preliminary data.</text>
</comment>
<dbReference type="EMBL" id="JPME01000012">
    <property type="protein sequence ID" value="KEZ90269.1"/>
    <property type="molecule type" value="Genomic_DNA"/>
</dbReference>
<dbReference type="GO" id="GO:0008705">
    <property type="term" value="F:methionine synthase activity"/>
    <property type="evidence" value="ECO:0007669"/>
    <property type="project" value="InterPro"/>
</dbReference>
<dbReference type="PIRSF" id="PIRSF037984">
    <property type="entry name" value="Met_synth_TM0269_prd"/>
    <property type="match status" value="1"/>
</dbReference>
<evidence type="ECO:0000259" key="1">
    <source>
        <dbReference type="Pfam" id="PF02965"/>
    </source>
</evidence>
<protein>
    <submittedName>
        <fullName evidence="2">Vitamin B12 dependent methionine synthase activation subunit</fullName>
    </submittedName>
</protein>
<dbReference type="InterPro" id="IPR004223">
    <property type="entry name" value="VitB12-dep_Met_synth_activ_dom"/>
</dbReference>
<gene>
    <name evidence="2" type="ORF">IO98_09930</name>
</gene>
<keyword evidence="3" id="KW-1185">Reference proteome</keyword>
<accession>A0A084JMT5</accession>
<evidence type="ECO:0000313" key="3">
    <source>
        <dbReference type="Proteomes" id="UP000028525"/>
    </source>
</evidence>
<dbReference type="STRING" id="29354.IO98_09930"/>
<dbReference type="Gene3D" id="3.40.109.40">
    <property type="match status" value="1"/>
</dbReference>
<name>A0A084JMT5_9FIRM</name>
<proteinExistence type="predicted"/>
<dbReference type="OrthoDB" id="9816190at2"/>
<feature type="domain" description="AdoMet activation" evidence="1">
    <location>
        <begin position="81"/>
        <end position="187"/>
    </location>
</feature>
<dbReference type="RefSeq" id="WP_038280590.1">
    <property type="nucleotide sequence ID" value="NZ_JPME01000012.1"/>
</dbReference>
<reference evidence="2 3" key="1">
    <citation type="submission" date="2014-07" db="EMBL/GenBank/DDBJ databases">
        <title>Draft genome of Clostridium celerecrescens 152B isolated from sediments associated with methane hydrate from Krishna Godavari basin.</title>
        <authorList>
            <person name="Honkalas V.S."/>
            <person name="Dabir A.P."/>
            <person name="Arora P."/>
            <person name="Dhakephalkar P.K."/>
        </authorList>
    </citation>
    <scope>NUCLEOTIDE SEQUENCE [LARGE SCALE GENOMIC DNA]</scope>
    <source>
        <strain evidence="2 3">152B</strain>
    </source>
</reference>
<dbReference type="AlphaFoldDB" id="A0A084JMT5"/>
<dbReference type="InterPro" id="IPR037010">
    <property type="entry name" value="VitB12-dep_Met_synth_activ_sf"/>
</dbReference>
<evidence type="ECO:0000313" key="2">
    <source>
        <dbReference type="EMBL" id="KEZ90269.1"/>
    </source>
</evidence>
<dbReference type="SUPFAM" id="SSF56507">
    <property type="entry name" value="Methionine synthase activation domain-like"/>
    <property type="match status" value="1"/>
</dbReference>